<reference evidence="4" key="1">
    <citation type="submission" date="2016-10" db="EMBL/GenBank/DDBJ databases">
        <authorList>
            <person name="Varghese N."/>
            <person name="Submissions S."/>
        </authorList>
    </citation>
    <scope>NUCLEOTIDE SEQUENCE [LARGE SCALE GENOMIC DNA]</scope>
    <source>
        <strain evidence="4">CGMCC 1.10121</strain>
    </source>
</reference>
<keyword evidence="2" id="KW-0812">Transmembrane</keyword>
<proteinExistence type="predicted"/>
<evidence type="ECO:0000256" key="1">
    <source>
        <dbReference type="SAM" id="MobiDB-lite"/>
    </source>
</evidence>
<feature type="region of interest" description="Disordered" evidence="1">
    <location>
        <begin position="227"/>
        <end position="270"/>
    </location>
</feature>
<feature type="transmembrane region" description="Helical" evidence="2">
    <location>
        <begin position="292"/>
        <end position="312"/>
    </location>
</feature>
<keyword evidence="4" id="KW-1185">Reference proteome</keyword>
<organism evidence="3 4">
    <name type="scientific">Halogranum amylolyticum</name>
    <dbReference type="NCBI Taxonomy" id="660520"/>
    <lineage>
        <taxon>Archaea</taxon>
        <taxon>Methanobacteriati</taxon>
        <taxon>Methanobacteriota</taxon>
        <taxon>Stenosarchaea group</taxon>
        <taxon>Halobacteria</taxon>
        <taxon>Halobacteriales</taxon>
        <taxon>Haloferacaceae</taxon>
    </lineage>
</organism>
<dbReference type="RefSeq" id="WP_089821414.1">
    <property type="nucleotide sequence ID" value="NZ_FODV01000002.1"/>
</dbReference>
<dbReference type="Proteomes" id="UP000199126">
    <property type="component" value="Unassembled WGS sequence"/>
</dbReference>
<name>A0A1H8PE40_9EURY</name>
<evidence type="ECO:0000256" key="2">
    <source>
        <dbReference type="SAM" id="Phobius"/>
    </source>
</evidence>
<gene>
    <name evidence="3" type="ORF">SAMN04487948_102247</name>
</gene>
<keyword evidence="2" id="KW-1133">Transmembrane helix</keyword>
<dbReference type="EMBL" id="FODV01000002">
    <property type="protein sequence ID" value="SEO40096.1"/>
    <property type="molecule type" value="Genomic_DNA"/>
</dbReference>
<evidence type="ECO:0000313" key="4">
    <source>
        <dbReference type="Proteomes" id="UP000199126"/>
    </source>
</evidence>
<dbReference type="OrthoDB" id="206466at2157"/>
<evidence type="ECO:0000313" key="3">
    <source>
        <dbReference type="EMBL" id="SEO40096.1"/>
    </source>
</evidence>
<keyword evidence="2" id="KW-0472">Membrane</keyword>
<feature type="compositionally biased region" description="Polar residues" evidence="1">
    <location>
        <begin position="227"/>
        <end position="238"/>
    </location>
</feature>
<dbReference type="AlphaFoldDB" id="A0A1H8PE40"/>
<accession>A0A1H8PE40</accession>
<sequence length="317" mass="32713">MNRSPTRVAVLVLTLCTLTALSLGVVLADGDGQSIVVDDAVETETRTVTLFEENYTVSETARVSAGDEFSVDVRNASTTYVHLYDADGALLVEYPVGVGEPATFATANRSPGEYVLATHDAEGNFDTAKPLVVTAYDTSLSASTASADGEAAETSFTVNATHRADAPAADDVVVVVRGDDGVTRVNASESEGGNYTATTNLAPGEYRAYAELRAGGERVGLSDMTTVTVSDGTGQGSQTDETDEAGGTNGTEATTSERSPTASGDDATGGMAELLPSSLTDGRLAELLNTPALLAGLFLGGLVLSTAVYQLIYSLRR</sequence>
<protein>
    <submittedName>
        <fullName evidence="3">Uncharacterized protein</fullName>
    </submittedName>
</protein>